<keyword evidence="3" id="KW-0548">Nucleotidyltransferase</keyword>
<evidence type="ECO:0000256" key="1">
    <source>
        <dbReference type="ARBA" id="ARBA00022676"/>
    </source>
</evidence>
<feature type="compositionally biased region" description="Basic residues" evidence="5">
    <location>
        <begin position="1"/>
        <end position="11"/>
    </location>
</feature>
<feature type="compositionally biased region" description="Polar residues" evidence="5">
    <location>
        <begin position="66"/>
        <end position="76"/>
    </location>
</feature>
<dbReference type="Gene3D" id="3.90.228.10">
    <property type="match status" value="1"/>
</dbReference>
<evidence type="ECO:0000313" key="8">
    <source>
        <dbReference type="Proteomes" id="UP001565368"/>
    </source>
</evidence>
<gene>
    <name evidence="7" type="ORF">Q8F55_000077</name>
</gene>
<dbReference type="Pfam" id="PF00644">
    <property type="entry name" value="PARP"/>
    <property type="match status" value="1"/>
</dbReference>
<keyword evidence="2" id="KW-0808">Transferase</keyword>
<evidence type="ECO:0000259" key="6">
    <source>
        <dbReference type="Pfam" id="PF00644"/>
    </source>
</evidence>
<name>A0ABR3QCB0_9TREE</name>
<dbReference type="SUPFAM" id="SSF56399">
    <property type="entry name" value="ADP-ribosylation"/>
    <property type="match status" value="1"/>
</dbReference>
<reference evidence="7 8" key="1">
    <citation type="submission" date="2023-08" db="EMBL/GenBank/DDBJ databases">
        <title>Annotated Genome Sequence of Vanrija albida AlHP1.</title>
        <authorList>
            <person name="Herzog R."/>
        </authorList>
    </citation>
    <scope>NUCLEOTIDE SEQUENCE [LARGE SCALE GENOMIC DNA]</scope>
    <source>
        <strain evidence="7 8">AlHP1</strain>
    </source>
</reference>
<protein>
    <recommendedName>
        <fullName evidence="6">PARP catalytic domain-containing protein</fullName>
    </recommendedName>
</protein>
<organism evidence="7 8">
    <name type="scientific">Vanrija albida</name>
    <dbReference type="NCBI Taxonomy" id="181172"/>
    <lineage>
        <taxon>Eukaryota</taxon>
        <taxon>Fungi</taxon>
        <taxon>Dikarya</taxon>
        <taxon>Basidiomycota</taxon>
        <taxon>Agaricomycotina</taxon>
        <taxon>Tremellomycetes</taxon>
        <taxon>Trichosporonales</taxon>
        <taxon>Trichosporonaceae</taxon>
        <taxon>Vanrija</taxon>
    </lineage>
</organism>
<sequence>MSFLRRFKKRPSPTASNHPPSQKLKVEPHTQTGGSSASAIDLTTSDEDAGADENMVGVDDWDSDIQYLNTPTSGQPDTAHGVDDGDDDDDEFDFGAEDDYGDAFGDEETTHLETSVAIVGQGGLDDDIHSAQVMLEDTGVEIHQADSNVVITLSIVELPPLARAACGLTRPAPTITVTLEVDRGYRRTCPIPVINVRHGEVDVDGISTSTLRATPGFPVGLQLCQAALQFFEHRWQNRGENFLSDLSLRLKDRLFNAGNYCMMCDDEFTHPGVKPTVCNKQLCAYQLETLGLGADLSLFESDPAVADLLITFATAAMTDVTRMQVSPVAMPVDHDDTPFTPANMVTVLNSIPDAVLVGEVAGDRKALLDVGHASAARVAAWLFASNRAHIVSVAPEKRIQAMLTDYQFHIHTSTRQHAEKFAKLRAEHGSFYAFHGSGLQNWHNILRQNLKVASKTPLMSVGAAYGEGIYMGANSVTSASYVRPGRGWDHSEFGTAPVCLALVEVANSSRVHWHAQNQIVVANDESCVMLHHLFIYKNSGAIPNVAAKSIVQFKYKNQTTIAYGSSYDEVERSGKLLVTSDEYFWDMDEVVGMVQARHGLFINGYNQLPFAPADVKAILEHPSGAGKVLKELEKKNVVLRKQIPREVYNRLRLVGEICVRDTTLDFTSAHKAIAELHSWLQGLEPKVKDALARAPFEAVDTHTRQPFRDTVAHAVELVVSGGECVHRFGDFLKQVSGRA</sequence>
<comment type="caution">
    <text evidence="7">The sequence shown here is derived from an EMBL/GenBank/DDBJ whole genome shotgun (WGS) entry which is preliminary data.</text>
</comment>
<dbReference type="PANTHER" id="PTHR21328">
    <property type="entry name" value="POLY ADP-RIBOSE POLYMERASE FAMILY, MEMBER PARP"/>
    <property type="match status" value="1"/>
</dbReference>
<evidence type="ECO:0000256" key="4">
    <source>
        <dbReference type="ARBA" id="ARBA00023027"/>
    </source>
</evidence>
<dbReference type="GeneID" id="95981120"/>
<keyword evidence="1" id="KW-0328">Glycosyltransferase</keyword>
<evidence type="ECO:0000256" key="2">
    <source>
        <dbReference type="ARBA" id="ARBA00022679"/>
    </source>
</evidence>
<dbReference type="Proteomes" id="UP001565368">
    <property type="component" value="Unassembled WGS sequence"/>
</dbReference>
<feature type="compositionally biased region" description="Polar residues" evidence="5">
    <location>
        <begin position="29"/>
        <end position="43"/>
    </location>
</feature>
<keyword evidence="8" id="KW-1185">Reference proteome</keyword>
<accession>A0ABR3QCB0</accession>
<feature type="compositionally biased region" description="Acidic residues" evidence="5">
    <location>
        <begin position="84"/>
        <end position="105"/>
    </location>
</feature>
<dbReference type="InterPro" id="IPR012317">
    <property type="entry name" value="Poly(ADP-ribose)pol_cat_dom"/>
</dbReference>
<evidence type="ECO:0000256" key="5">
    <source>
        <dbReference type="SAM" id="MobiDB-lite"/>
    </source>
</evidence>
<keyword evidence="4" id="KW-0520">NAD</keyword>
<dbReference type="RefSeq" id="XP_069212277.1">
    <property type="nucleotide sequence ID" value="XM_069348733.1"/>
</dbReference>
<dbReference type="EMBL" id="JBBXJM010000001">
    <property type="protein sequence ID" value="KAL1412333.1"/>
    <property type="molecule type" value="Genomic_DNA"/>
</dbReference>
<feature type="region of interest" description="Disordered" evidence="5">
    <location>
        <begin position="1"/>
        <end position="105"/>
    </location>
</feature>
<proteinExistence type="predicted"/>
<evidence type="ECO:0000313" key="7">
    <source>
        <dbReference type="EMBL" id="KAL1412333.1"/>
    </source>
</evidence>
<dbReference type="InterPro" id="IPR051838">
    <property type="entry name" value="ARTD_PARP"/>
</dbReference>
<feature type="domain" description="PARP catalytic" evidence="6">
    <location>
        <begin position="413"/>
        <end position="507"/>
    </location>
</feature>
<evidence type="ECO:0000256" key="3">
    <source>
        <dbReference type="ARBA" id="ARBA00022695"/>
    </source>
</evidence>